<dbReference type="Proteomes" id="UP000012249">
    <property type="component" value="Unassembled WGS sequence"/>
</dbReference>
<dbReference type="EMBL" id="AHMI02000336">
    <property type="protein sequence ID" value="EMY11998.1"/>
    <property type="molecule type" value="Genomic_DNA"/>
</dbReference>
<reference evidence="1 2" key="1">
    <citation type="submission" date="2013-02" db="EMBL/GenBank/DDBJ databases">
        <authorList>
            <person name="Harkins D.M."/>
            <person name="Durkin A.S."/>
            <person name="Brinkac L.M."/>
            <person name="Haft D.H."/>
            <person name="Selengut J.D."/>
            <person name="Sanka R."/>
            <person name="DePew J."/>
            <person name="Purushe J."/>
            <person name="Haake D.A."/>
            <person name="Matsunaga J."/>
            <person name="Vinetz J.M."/>
            <person name="Sutton G.G."/>
            <person name="Nierman W.C."/>
            <person name="Fouts D.E."/>
        </authorList>
    </citation>
    <scope>NUCLEOTIDE SEQUENCE [LARGE SCALE GENOMIC DNA]</scope>
    <source>
        <strain evidence="1 2">Ecochallenge</strain>
    </source>
</reference>
<organism evidence="1 2">
    <name type="scientific">Leptospira weilii str. Ecochallenge</name>
    <dbReference type="NCBI Taxonomy" id="1049986"/>
    <lineage>
        <taxon>Bacteria</taxon>
        <taxon>Pseudomonadati</taxon>
        <taxon>Spirochaetota</taxon>
        <taxon>Spirochaetia</taxon>
        <taxon>Leptospirales</taxon>
        <taxon>Leptospiraceae</taxon>
        <taxon>Leptospira</taxon>
    </lineage>
</organism>
<dbReference type="AlphaFoldDB" id="N1TUR7"/>
<proteinExistence type="predicted"/>
<evidence type="ECO:0000313" key="2">
    <source>
        <dbReference type="Proteomes" id="UP000012249"/>
    </source>
</evidence>
<comment type="caution">
    <text evidence="1">The sequence shown here is derived from an EMBL/GenBank/DDBJ whole genome shotgun (WGS) entry which is preliminary data.</text>
</comment>
<protein>
    <submittedName>
        <fullName evidence="1">Uncharacterized protein</fullName>
    </submittedName>
</protein>
<sequence>MEFELCKNLFLKCGTYNKSRFYGQILKVGAPT</sequence>
<feature type="non-terminal residue" evidence="1">
    <location>
        <position position="32"/>
    </location>
</feature>
<accession>N1TUR7</accession>
<evidence type="ECO:0000313" key="1">
    <source>
        <dbReference type="EMBL" id="EMY11998.1"/>
    </source>
</evidence>
<gene>
    <name evidence="1" type="ORF">LEP1GSC043_3064</name>
</gene>
<name>N1TUR7_9LEPT</name>